<dbReference type="EMBL" id="CADCXV010001057">
    <property type="protein sequence ID" value="CAB0040824.1"/>
    <property type="molecule type" value="Genomic_DNA"/>
</dbReference>
<dbReference type="AlphaFoldDB" id="A0A6H5IY51"/>
<organism evidence="3 4">
    <name type="scientific">Trichogramma brassicae</name>
    <dbReference type="NCBI Taxonomy" id="86971"/>
    <lineage>
        <taxon>Eukaryota</taxon>
        <taxon>Metazoa</taxon>
        <taxon>Ecdysozoa</taxon>
        <taxon>Arthropoda</taxon>
        <taxon>Hexapoda</taxon>
        <taxon>Insecta</taxon>
        <taxon>Pterygota</taxon>
        <taxon>Neoptera</taxon>
        <taxon>Endopterygota</taxon>
        <taxon>Hymenoptera</taxon>
        <taxon>Apocrita</taxon>
        <taxon>Proctotrupomorpha</taxon>
        <taxon>Chalcidoidea</taxon>
        <taxon>Trichogrammatidae</taxon>
        <taxon>Trichogramma</taxon>
    </lineage>
</organism>
<accession>A0A6H5IY51</accession>
<evidence type="ECO:0000256" key="2">
    <source>
        <dbReference type="SAM" id="Phobius"/>
    </source>
</evidence>
<evidence type="ECO:0000313" key="3">
    <source>
        <dbReference type="EMBL" id="CAB0040824.1"/>
    </source>
</evidence>
<gene>
    <name evidence="3" type="ORF">TBRA_LOCUS12518</name>
</gene>
<keyword evidence="2" id="KW-1133">Transmembrane helix</keyword>
<feature type="region of interest" description="Disordered" evidence="1">
    <location>
        <begin position="324"/>
        <end position="351"/>
    </location>
</feature>
<keyword evidence="2" id="KW-0812">Transmembrane</keyword>
<evidence type="ECO:0000313" key="4">
    <source>
        <dbReference type="Proteomes" id="UP000479190"/>
    </source>
</evidence>
<feature type="transmembrane region" description="Helical" evidence="2">
    <location>
        <begin position="224"/>
        <end position="242"/>
    </location>
</feature>
<evidence type="ECO:0000256" key="1">
    <source>
        <dbReference type="SAM" id="MobiDB-lite"/>
    </source>
</evidence>
<keyword evidence="4" id="KW-1185">Reference proteome</keyword>
<keyword evidence="2" id="KW-0472">Membrane</keyword>
<dbReference type="Proteomes" id="UP000479190">
    <property type="component" value="Unassembled WGS sequence"/>
</dbReference>
<name>A0A6H5IY51_9HYME</name>
<reference evidence="3 4" key="1">
    <citation type="submission" date="2020-02" db="EMBL/GenBank/DDBJ databases">
        <authorList>
            <person name="Ferguson B K."/>
        </authorList>
    </citation>
    <scope>NUCLEOTIDE SEQUENCE [LARGE SCALE GENOMIC DNA]</scope>
</reference>
<sequence length="508" mass="58667">MTKLAALRLWRGPLRITNFTRRERTSISKDPIRPAGSIQILETACNNETTHGLFWQARAFAYNKFYAARTYKYFNRDPIRPQEVCVEFTPGVAPASRRHSVTLAPNTLFIIHDTVQPYLLPIRNLCALTPFQQLILSLIKLRLNLSLKDLSYSLPPRNIHTQLNNLEELRNMDDSCKLSVQKKVLANFCAILSCAGNNYLELLFCAIVYESYQVLLIAILRRVGYAHVWVCGVCLGIVWLLVHTRSARLSIRARARVYDTHRKRGRGDERASYILACDVRADIHALAYMYVCGIVLAMQQQQQQQLLHNPRPIRNSWRSPLTLGNALSAPRPPSGQSANRGRREARRKKKMTNTYPYEYRRVLATNDDTPRVPHVIRDSRVHLFFSSYTPFARDSPIKEIALNSEKSVLVHLWHRNLTVSMWVAFRVVTSFAQVTSHCRGYKYEFLEISHRCTFRRELWRIFFVLTHCTVQYTLPQEKSAAYIIRVRRQRRIRAVHACVAPTNSAASA</sequence>
<protein>
    <submittedName>
        <fullName evidence="3">Uncharacterized protein</fullName>
    </submittedName>
</protein>
<proteinExistence type="predicted"/>